<gene>
    <name evidence="1" type="ORF">C0Q88_08340</name>
</gene>
<dbReference type="EMBL" id="PKQE01000001">
    <property type="protein sequence ID" value="PLC44675.1"/>
    <property type="molecule type" value="Genomic_DNA"/>
</dbReference>
<evidence type="ECO:0000313" key="1">
    <source>
        <dbReference type="EMBL" id="PLC44675.1"/>
    </source>
</evidence>
<comment type="caution">
    <text evidence="1">The sequence shown here is derived from an EMBL/GenBank/DDBJ whole genome shotgun (WGS) entry which is preliminary data.</text>
</comment>
<protein>
    <submittedName>
        <fullName evidence="1">Uncharacterized protein</fullName>
    </submittedName>
</protein>
<dbReference type="AlphaFoldDB" id="A0A2N4TY97"/>
<organism evidence="1 2">
    <name type="scientific">Ralstonia pickettii</name>
    <name type="common">Burkholderia pickettii</name>
    <dbReference type="NCBI Taxonomy" id="329"/>
    <lineage>
        <taxon>Bacteria</taxon>
        <taxon>Pseudomonadati</taxon>
        <taxon>Pseudomonadota</taxon>
        <taxon>Betaproteobacteria</taxon>
        <taxon>Burkholderiales</taxon>
        <taxon>Burkholderiaceae</taxon>
        <taxon>Ralstonia</taxon>
    </lineage>
</organism>
<accession>A0A2N4TY97</accession>
<evidence type="ECO:0000313" key="2">
    <source>
        <dbReference type="Proteomes" id="UP000234456"/>
    </source>
</evidence>
<dbReference type="Proteomes" id="UP000234456">
    <property type="component" value="Unassembled WGS sequence"/>
</dbReference>
<sequence length="74" mass="8407">MQGCKANCCGPAKLSQAQAKQIEDVLCAQVAEYRDINLTMPARLTVIREALTRELLLLAEVTETEREGIRRRYR</sequence>
<reference evidence="1 2" key="1">
    <citation type="submission" date="2017-12" db="EMBL/GenBank/DDBJ databases">
        <title>Draft genome sequence of Ralstonia pickettii 52.</title>
        <authorList>
            <person name="Zheng B."/>
        </authorList>
    </citation>
    <scope>NUCLEOTIDE SEQUENCE [LARGE SCALE GENOMIC DNA]</scope>
    <source>
        <strain evidence="1 2">52</strain>
    </source>
</reference>
<proteinExistence type="predicted"/>
<name>A0A2N4TY97_RALPI</name>